<feature type="compositionally biased region" description="Low complexity" evidence="1">
    <location>
        <begin position="182"/>
        <end position="192"/>
    </location>
</feature>
<dbReference type="EMBL" id="LT629748">
    <property type="protein sequence ID" value="SDS06099.1"/>
    <property type="molecule type" value="Genomic_DNA"/>
</dbReference>
<dbReference type="Pfam" id="PF13628">
    <property type="entry name" value="DUF4142"/>
    <property type="match status" value="1"/>
</dbReference>
<dbReference type="InterPro" id="IPR025419">
    <property type="entry name" value="DUF4142"/>
</dbReference>
<evidence type="ECO:0000259" key="2">
    <source>
        <dbReference type="Pfam" id="PF13628"/>
    </source>
</evidence>
<accession>A0A1H1P648</accession>
<feature type="compositionally biased region" description="Polar residues" evidence="1">
    <location>
        <begin position="193"/>
        <end position="205"/>
    </location>
</feature>
<dbReference type="Proteomes" id="UP000243426">
    <property type="component" value="Chromosome I"/>
</dbReference>
<reference evidence="4" key="1">
    <citation type="submission" date="2016-10" db="EMBL/GenBank/DDBJ databases">
        <authorList>
            <person name="Varghese N."/>
            <person name="Submissions S."/>
        </authorList>
    </citation>
    <scope>NUCLEOTIDE SEQUENCE [LARGE SCALE GENOMIC DNA]</scope>
    <source>
        <strain evidence="4">2SM5</strain>
    </source>
</reference>
<sequence length="211" mass="23002">MSTLRNLTCGLLAVGAATVLYRKFSGGHHSVPVMFIDDAMLQSLGIIEAARLAQERTRNDKVKNFAQKMIEDHMAINRELQQLAASRGYQVAGEDALAPKARNTLLNLKAVQSFDLAYAEHQITAHRKAISLYRRGVRIDDFDVSNFVRKALREMEHHLAMAERLADTVNADLAPATAADAAATAEVSANESGLSSGSPQQNRGDATNPHH</sequence>
<dbReference type="Gene3D" id="1.20.1260.10">
    <property type="match status" value="1"/>
</dbReference>
<feature type="domain" description="DUF4142" evidence="2">
    <location>
        <begin position="35"/>
        <end position="165"/>
    </location>
</feature>
<evidence type="ECO:0000256" key="1">
    <source>
        <dbReference type="SAM" id="MobiDB-lite"/>
    </source>
</evidence>
<protein>
    <submittedName>
        <fullName evidence="3">Predicted outer membrane protein</fullName>
    </submittedName>
</protein>
<name>A0A1H1P648_9GAMM</name>
<dbReference type="AlphaFoldDB" id="A0A1H1P648"/>
<dbReference type="InterPro" id="IPR012347">
    <property type="entry name" value="Ferritin-like"/>
</dbReference>
<proteinExistence type="predicted"/>
<feature type="region of interest" description="Disordered" evidence="1">
    <location>
        <begin position="182"/>
        <end position="211"/>
    </location>
</feature>
<evidence type="ECO:0000313" key="3">
    <source>
        <dbReference type="EMBL" id="SDS06099.1"/>
    </source>
</evidence>
<dbReference type="OrthoDB" id="7376531at2"/>
<gene>
    <name evidence="3" type="ORF">SAMN05216198_1089</name>
</gene>
<keyword evidence="4" id="KW-1185">Reference proteome</keyword>
<organism evidence="3 4">
    <name type="scientific">Halopseudomonas litoralis</name>
    <dbReference type="NCBI Taxonomy" id="797277"/>
    <lineage>
        <taxon>Bacteria</taxon>
        <taxon>Pseudomonadati</taxon>
        <taxon>Pseudomonadota</taxon>
        <taxon>Gammaproteobacteria</taxon>
        <taxon>Pseudomonadales</taxon>
        <taxon>Pseudomonadaceae</taxon>
        <taxon>Halopseudomonas</taxon>
    </lineage>
</organism>
<dbReference type="PANTHER" id="PTHR38593:SF1">
    <property type="entry name" value="BLR2558 PROTEIN"/>
    <property type="match status" value="1"/>
</dbReference>
<evidence type="ECO:0000313" key="4">
    <source>
        <dbReference type="Proteomes" id="UP000243426"/>
    </source>
</evidence>
<dbReference type="PANTHER" id="PTHR38593">
    <property type="entry name" value="BLR2558 PROTEIN"/>
    <property type="match status" value="1"/>
</dbReference>
<dbReference type="RefSeq" id="WP_090272393.1">
    <property type="nucleotide sequence ID" value="NZ_LT629748.1"/>
</dbReference>
<dbReference type="STRING" id="797277.SAMN05216198_1089"/>